<dbReference type="EMBL" id="JAHUVW010000001">
    <property type="protein sequence ID" value="MBV7672298.1"/>
    <property type="molecule type" value="Genomic_DNA"/>
</dbReference>
<evidence type="ECO:0000313" key="3">
    <source>
        <dbReference type="EMBL" id="NEA20295.1"/>
    </source>
</evidence>
<keyword evidence="5" id="KW-1185">Reference proteome</keyword>
<feature type="region of interest" description="Disordered" evidence="1">
    <location>
        <begin position="1"/>
        <end position="21"/>
    </location>
</feature>
<name>A0A6N9UH60_STRHA</name>
<evidence type="ECO:0000256" key="1">
    <source>
        <dbReference type="SAM" id="MobiDB-lite"/>
    </source>
</evidence>
<organism evidence="3 4">
    <name type="scientific">Streptomyces halstedii</name>
    <dbReference type="NCBI Taxonomy" id="1944"/>
    <lineage>
        <taxon>Bacteria</taxon>
        <taxon>Bacillati</taxon>
        <taxon>Actinomycetota</taxon>
        <taxon>Actinomycetes</taxon>
        <taxon>Kitasatosporales</taxon>
        <taxon>Streptomycetaceae</taxon>
        <taxon>Streptomyces</taxon>
    </lineage>
</organism>
<comment type="caution">
    <text evidence="3">The sequence shown here is derived from an EMBL/GenBank/DDBJ whole genome shotgun (WGS) entry which is preliminary data.</text>
</comment>
<reference evidence="3 4" key="1">
    <citation type="submission" date="2020-01" db="EMBL/GenBank/DDBJ databases">
        <title>Insect and environment-associated Actinomycetes.</title>
        <authorList>
            <person name="Currrie C."/>
            <person name="Chevrette M."/>
            <person name="Carlson C."/>
            <person name="Stubbendieck R."/>
            <person name="Wendt-Pienkowski E."/>
        </authorList>
    </citation>
    <scope>NUCLEOTIDE SEQUENCE [LARGE SCALE GENOMIC DNA]</scope>
    <source>
        <strain evidence="3 4">SID11342</strain>
    </source>
</reference>
<gene>
    <name evidence="3" type="ORF">G3I29_33580</name>
    <name evidence="2" type="ORF">STHAL_22890</name>
</gene>
<evidence type="ECO:0000313" key="5">
    <source>
        <dbReference type="Proteomes" id="UP000735541"/>
    </source>
</evidence>
<dbReference type="Proteomes" id="UP000471293">
    <property type="component" value="Unassembled WGS sequence"/>
</dbReference>
<dbReference type="Proteomes" id="UP000735541">
    <property type="component" value="Unassembled WGS sequence"/>
</dbReference>
<proteinExistence type="predicted"/>
<reference evidence="2 5" key="2">
    <citation type="submission" date="2021-07" db="EMBL/GenBank/DDBJ databases">
        <title>Sequencing Streptomyces halstedii LGO-A4 genome an citrus endophytic actinomycete.</title>
        <authorList>
            <person name="Samborskyy M."/>
            <person name="Scott N."/>
            <person name="Deglau R."/>
            <person name="Dickens S."/>
            <person name="Oliveira L.G."/>
        </authorList>
    </citation>
    <scope>NUCLEOTIDE SEQUENCE [LARGE SCALE GENOMIC DNA]</scope>
    <source>
        <strain evidence="2 5">LGO-A4</strain>
    </source>
</reference>
<evidence type="ECO:0000313" key="2">
    <source>
        <dbReference type="EMBL" id="MBV7672298.1"/>
    </source>
</evidence>
<dbReference type="EMBL" id="JAAGLQ010000697">
    <property type="protein sequence ID" value="NEA20295.1"/>
    <property type="molecule type" value="Genomic_DNA"/>
</dbReference>
<sequence>MPPLAKGERALHQPVPADGIPDHIGSDHIESDLMDLTSVRVADLRHLQTSPAGPRLLAELRRARHNAMGGGTEPGRAE</sequence>
<accession>A0A6N9UH60</accession>
<evidence type="ECO:0000313" key="4">
    <source>
        <dbReference type="Proteomes" id="UP000471293"/>
    </source>
</evidence>
<dbReference type="AlphaFoldDB" id="A0A6N9UH60"/>
<feature type="compositionally biased region" description="Basic and acidic residues" evidence="1">
    <location>
        <begin position="1"/>
        <end position="11"/>
    </location>
</feature>
<protein>
    <submittedName>
        <fullName evidence="3">Aldo/keto reductase</fullName>
    </submittedName>
</protein>